<evidence type="ECO:0000256" key="5">
    <source>
        <dbReference type="ARBA" id="ARBA00023204"/>
    </source>
</evidence>
<accession>A0A1E3QR44</accession>
<proteinExistence type="predicted"/>
<comment type="subcellular location">
    <subcellularLocation>
        <location evidence="1">Nucleus</location>
    </subcellularLocation>
</comment>
<feature type="domain" description="Chromatin assembly factor 1 subunit A dimerization" evidence="9">
    <location>
        <begin position="305"/>
        <end position="376"/>
    </location>
</feature>
<dbReference type="AlphaFoldDB" id="A0A1E3QR44"/>
<feature type="region of interest" description="Disordered" evidence="7">
    <location>
        <begin position="355"/>
        <end position="383"/>
    </location>
</feature>
<dbReference type="GO" id="GO:0006334">
    <property type="term" value="P:nucleosome assembly"/>
    <property type="evidence" value="ECO:0007669"/>
    <property type="project" value="TreeGrafter"/>
</dbReference>
<dbReference type="OrthoDB" id="79480at2759"/>
<dbReference type="GO" id="GO:0005634">
    <property type="term" value="C:nucleus"/>
    <property type="evidence" value="ECO:0007669"/>
    <property type="project" value="UniProtKB-SubCell"/>
</dbReference>
<dbReference type="EMBL" id="KV454430">
    <property type="protein sequence ID" value="ODQ80120.1"/>
    <property type="molecule type" value="Genomic_DNA"/>
</dbReference>
<evidence type="ECO:0000256" key="6">
    <source>
        <dbReference type="ARBA" id="ARBA00023242"/>
    </source>
</evidence>
<evidence type="ECO:0000256" key="1">
    <source>
        <dbReference type="ARBA" id="ARBA00004123"/>
    </source>
</evidence>
<evidence type="ECO:0000313" key="12">
    <source>
        <dbReference type="Proteomes" id="UP000094336"/>
    </source>
</evidence>
<dbReference type="PANTHER" id="PTHR15272">
    <property type="entry name" value="CHROMATIN ASSEMBLY FACTOR 1 SUBUNIT A CAF-1 SUBUNIT A"/>
    <property type="match status" value="1"/>
</dbReference>
<dbReference type="Pfam" id="PF11600">
    <property type="entry name" value="CAF1A_acidic"/>
    <property type="match status" value="1"/>
</dbReference>
<evidence type="ECO:0000256" key="7">
    <source>
        <dbReference type="SAM" id="MobiDB-lite"/>
    </source>
</evidence>
<dbReference type="PANTHER" id="PTHR15272:SF0">
    <property type="entry name" value="CHROMATIN ASSEMBLY FACTOR 1 SUBUNIT A"/>
    <property type="match status" value="1"/>
</dbReference>
<feature type="domain" description="Chromatin assembly factor 1 subunit Cac1-like C-terminal" evidence="10">
    <location>
        <begin position="475"/>
        <end position="529"/>
    </location>
</feature>
<evidence type="ECO:0000313" key="11">
    <source>
        <dbReference type="EMBL" id="ODQ80120.1"/>
    </source>
</evidence>
<dbReference type="Proteomes" id="UP000094336">
    <property type="component" value="Unassembled WGS sequence"/>
</dbReference>
<dbReference type="Pfam" id="PF12253">
    <property type="entry name" value="CAF1A_dimeriz"/>
    <property type="match status" value="1"/>
</dbReference>
<evidence type="ECO:0000259" key="8">
    <source>
        <dbReference type="Pfam" id="PF11600"/>
    </source>
</evidence>
<organism evidence="11 12">
    <name type="scientific">Babjeviella inositovora NRRL Y-12698</name>
    <dbReference type="NCBI Taxonomy" id="984486"/>
    <lineage>
        <taxon>Eukaryota</taxon>
        <taxon>Fungi</taxon>
        <taxon>Dikarya</taxon>
        <taxon>Ascomycota</taxon>
        <taxon>Saccharomycotina</taxon>
        <taxon>Pichiomycetes</taxon>
        <taxon>Serinales incertae sedis</taxon>
        <taxon>Babjeviella</taxon>
    </lineage>
</organism>
<name>A0A1E3QR44_9ASCO</name>
<protein>
    <recommendedName>
        <fullName evidence="13">Chromatin assembly factor 1 subunit A</fullName>
    </recommendedName>
</protein>
<evidence type="ECO:0008006" key="13">
    <source>
        <dbReference type="Google" id="ProtNLM"/>
    </source>
</evidence>
<dbReference type="InterPro" id="IPR022043">
    <property type="entry name" value="CAF1A_DD"/>
</dbReference>
<keyword evidence="6" id="KW-0539">Nucleus</keyword>
<reference evidence="12" key="1">
    <citation type="submission" date="2016-05" db="EMBL/GenBank/DDBJ databases">
        <title>Comparative genomics of biotechnologically important yeasts.</title>
        <authorList>
            <consortium name="DOE Joint Genome Institute"/>
            <person name="Riley R."/>
            <person name="Haridas S."/>
            <person name="Wolfe K.H."/>
            <person name="Lopes M.R."/>
            <person name="Hittinger C.T."/>
            <person name="Goker M."/>
            <person name="Salamov A."/>
            <person name="Wisecaver J."/>
            <person name="Long T.M."/>
            <person name="Aerts A.L."/>
            <person name="Barry K."/>
            <person name="Choi C."/>
            <person name="Clum A."/>
            <person name="Coughlan A.Y."/>
            <person name="Deshpande S."/>
            <person name="Douglass A.P."/>
            <person name="Hanson S.J."/>
            <person name="Klenk H.-P."/>
            <person name="Labutti K."/>
            <person name="Lapidus A."/>
            <person name="Lindquist E."/>
            <person name="Lipzen A."/>
            <person name="Meier-Kolthoff J.P."/>
            <person name="Ohm R.A."/>
            <person name="Otillar R.P."/>
            <person name="Pangilinan J."/>
            <person name="Peng Y."/>
            <person name="Rokas A."/>
            <person name="Rosa C.A."/>
            <person name="Scheuner C."/>
            <person name="Sibirny A.A."/>
            <person name="Slot J.C."/>
            <person name="Stielow J.B."/>
            <person name="Sun H."/>
            <person name="Kurtzman C.P."/>
            <person name="Blackwell M."/>
            <person name="Grigoriev I.V."/>
            <person name="Jeffries T.W."/>
        </authorList>
    </citation>
    <scope>NUCLEOTIDE SEQUENCE [LARGE SCALE GENOMIC DNA]</scope>
    <source>
        <strain evidence="12">NRRL Y-12698</strain>
    </source>
</reference>
<dbReference type="GO" id="GO:0033186">
    <property type="term" value="C:CAF-1 complex"/>
    <property type="evidence" value="ECO:0007669"/>
    <property type="project" value="TreeGrafter"/>
</dbReference>
<keyword evidence="4" id="KW-0143">Chaperone</keyword>
<evidence type="ECO:0000256" key="3">
    <source>
        <dbReference type="ARBA" id="ARBA00022763"/>
    </source>
</evidence>
<dbReference type="InterPro" id="IPR048800">
    <property type="entry name" value="Cac1-like_C"/>
</dbReference>
<feature type="compositionally biased region" description="Basic and acidic residues" evidence="7">
    <location>
        <begin position="58"/>
        <end position="194"/>
    </location>
</feature>
<sequence>MAQSIVSMMKNAGGPPASDSVVIDITASSPVEIGPPSPVDVTPSDSHTMPDLSLPLTPEEKQQKKNAEQTEKDLKLKQKETERKRKLSIRDSEREAKRRKLEEEKEARRLKFEEDKKLREQKKEEERLKRIADREQKERERLERKRALEEEKETKKRLIEEEKENKRRKVEEERKRKEEAKLRAEEDKRKAEETASRKQLRIASFFTVTKPKQQAEAESDYQKTFLPFYLKENCYLPASGQLPALRLADSKRELDTGALSLLADFFRGSKQCHSRIPERATPREIIQLMNTSQNVSSMLALLPVKVLCFYENVGPPYLGTFSKPIPVAYKRTPFFTEGTDFDYDYDSDMEWELENEDGEGEDLGEDEDDISDNDPGTDSDMDDFVDENDAEGRLVKRKIIGPLVPVVEWNQGTLEELQYEGLSLAVDFPINPFRDYWKKPEVPDVSPNREVTPRTPTLLTPLKKPKPMITETKDLVALCGFIEANNDFTIGTLCELAKKQFGNYSKVVIKNTIDSIATKVKNSERKWEIDEAYLKKLHVVPEST</sequence>
<evidence type="ECO:0000259" key="10">
    <source>
        <dbReference type="Pfam" id="PF21796"/>
    </source>
</evidence>
<dbReference type="STRING" id="984486.A0A1E3QR44"/>
<dbReference type="GeneID" id="30148843"/>
<gene>
    <name evidence="11" type="ORF">BABINDRAFT_175558</name>
</gene>
<dbReference type="RefSeq" id="XP_018985448.1">
    <property type="nucleotide sequence ID" value="XM_019130990.1"/>
</dbReference>
<keyword evidence="12" id="KW-1185">Reference proteome</keyword>
<keyword evidence="5" id="KW-0234">DNA repair</keyword>
<evidence type="ECO:0000256" key="4">
    <source>
        <dbReference type="ARBA" id="ARBA00023186"/>
    </source>
</evidence>
<dbReference type="GO" id="GO:0006260">
    <property type="term" value="P:DNA replication"/>
    <property type="evidence" value="ECO:0007669"/>
    <property type="project" value="UniProtKB-KW"/>
</dbReference>
<keyword evidence="2" id="KW-0235">DNA replication</keyword>
<evidence type="ECO:0000256" key="2">
    <source>
        <dbReference type="ARBA" id="ARBA00022705"/>
    </source>
</evidence>
<feature type="domain" description="Chromatin assembly factor 1 p150 subunit acidic region" evidence="8">
    <location>
        <begin position="94"/>
        <end position="233"/>
    </location>
</feature>
<dbReference type="InterPro" id="IPR021644">
    <property type="entry name" value="CAF-1_p150_acidic"/>
</dbReference>
<evidence type="ECO:0000259" key="9">
    <source>
        <dbReference type="Pfam" id="PF12253"/>
    </source>
</evidence>
<feature type="region of interest" description="Disordered" evidence="7">
    <location>
        <begin position="1"/>
        <end position="194"/>
    </location>
</feature>
<dbReference type="Pfam" id="PF21796">
    <property type="entry name" value="Cac1_C"/>
    <property type="match status" value="1"/>
</dbReference>
<dbReference type="GO" id="GO:0006281">
    <property type="term" value="P:DNA repair"/>
    <property type="evidence" value="ECO:0007669"/>
    <property type="project" value="UniProtKB-KW"/>
</dbReference>
<keyword evidence="3" id="KW-0227">DNA damage</keyword>